<dbReference type="InterPro" id="IPR018357">
    <property type="entry name" value="Hexapep_transf_CS"/>
</dbReference>
<name>A0A9W6GNA6_9FUSO</name>
<dbReference type="GO" id="GO:0009001">
    <property type="term" value="F:serine O-acetyltransferase activity"/>
    <property type="evidence" value="ECO:0007669"/>
    <property type="project" value="InterPro"/>
</dbReference>
<keyword evidence="4" id="KW-0012">Acyltransferase</keyword>
<dbReference type="GO" id="GO:0006535">
    <property type="term" value="P:cysteine biosynthetic process from serine"/>
    <property type="evidence" value="ECO:0007669"/>
    <property type="project" value="InterPro"/>
</dbReference>
<evidence type="ECO:0000256" key="3">
    <source>
        <dbReference type="ARBA" id="ARBA00022737"/>
    </source>
</evidence>
<dbReference type="Pfam" id="PF00132">
    <property type="entry name" value="Hexapep"/>
    <property type="match status" value="1"/>
</dbReference>
<evidence type="ECO:0000313" key="5">
    <source>
        <dbReference type="EMBL" id="GLI56921.1"/>
    </source>
</evidence>
<dbReference type="AlphaFoldDB" id="A0A9W6GNA6"/>
<sequence length="149" mass="15706">MNAIRLYKFSNYLFKKKLFKAALVIQSVNRILNNSHIPYSVKIGENSKFAYGGIGVVIHSKAIIGNNCMIGQNTTIGGRTGHGVAPIIGDNVYIAAGSRVLGGINIGSNVVIGANAVVVKDVPSNSVVVGIPATIISRDVEKFKKAGII</sequence>
<comment type="caution">
    <text evidence="5">The sequence shown here is derived from an EMBL/GenBank/DDBJ whole genome shotgun (WGS) entry which is preliminary data.</text>
</comment>
<dbReference type="Proteomes" id="UP001144471">
    <property type="component" value="Unassembled WGS sequence"/>
</dbReference>
<comment type="similarity">
    <text evidence="1">Belongs to the transferase hexapeptide repeat family.</text>
</comment>
<dbReference type="PANTHER" id="PTHR42811">
    <property type="entry name" value="SERINE ACETYLTRANSFERASE"/>
    <property type="match status" value="1"/>
</dbReference>
<evidence type="ECO:0000256" key="4">
    <source>
        <dbReference type="ARBA" id="ARBA00023315"/>
    </source>
</evidence>
<accession>A0A9W6GNA6</accession>
<organism evidence="5 6">
    <name type="scientific">Propionigenium maris DSM 9537</name>
    <dbReference type="NCBI Taxonomy" id="1123000"/>
    <lineage>
        <taxon>Bacteria</taxon>
        <taxon>Fusobacteriati</taxon>
        <taxon>Fusobacteriota</taxon>
        <taxon>Fusobacteriia</taxon>
        <taxon>Fusobacteriales</taxon>
        <taxon>Fusobacteriaceae</taxon>
        <taxon>Propionigenium</taxon>
    </lineage>
</organism>
<keyword evidence="3" id="KW-0677">Repeat</keyword>
<dbReference type="InterPro" id="IPR005881">
    <property type="entry name" value="Ser_O-AcTrfase"/>
</dbReference>
<dbReference type="InterPro" id="IPR045304">
    <property type="entry name" value="LbH_SAT"/>
</dbReference>
<keyword evidence="6" id="KW-1185">Reference proteome</keyword>
<evidence type="ECO:0000256" key="2">
    <source>
        <dbReference type="ARBA" id="ARBA00022679"/>
    </source>
</evidence>
<dbReference type="SUPFAM" id="SSF51161">
    <property type="entry name" value="Trimeric LpxA-like enzymes"/>
    <property type="match status" value="1"/>
</dbReference>
<protein>
    <submittedName>
        <fullName evidence="5">Serine acetyltransferase</fullName>
    </submittedName>
</protein>
<keyword evidence="2" id="KW-0808">Transferase</keyword>
<evidence type="ECO:0000256" key="1">
    <source>
        <dbReference type="ARBA" id="ARBA00007274"/>
    </source>
</evidence>
<proteinExistence type="inferred from homology"/>
<gene>
    <name evidence="5" type="primary">cysE</name>
    <name evidence="5" type="ORF">PM10SUCC1_24350</name>
</gene>
<dbReference type="GO" id="GO:0005737">
    <property type="term" value="C:cytoplasm"/>
    <property type="evidence" value="ECO:0007669"/>
    <property type="project" value="InterPro"/>
</dbReference>
<dbReference type="EMBL" id="BSDY01000011">
    <property type="protein sequence ID" value="GLI56921.1"/>
    <property type="molecule type" value="Genomic_DNA"/>
</dbReference>
<dbReference type="PROSITE" id="PS00101">
    <property type="entry name" value="HEXAPEP_TRANSFERASES"/>
    <property type="match status" value="1"/>
</dbReference>
<dbReference type="Gene3D" id="2.160.10.10">
    <property type="entry name" value="Hexapeptide repeat proteins"/>
    <property type="match status" value="1"/>
</dbReference>
<dbReference type="RefSeq" id="WP_281836323.1">
    <property type="nucleotide sequence ID" value="NZ_BSDY01000011.1"/>
</dbReference>
<dbReference type="InterPro" id="IPR011004">
    <property type="entry name" value="Trimer_LpxA-like_sf"/>
</dbReference>
<dbReference type="InterPro" id="IPR001451">
    <property type="entry name" value="Hexapep"/>
</dbReference>
<reference evidence="5" key="1">
    <citation type="submission" date="2022-12" db="EMBL/GenBank/DDBJ databases">
        <title>Reference genome sequencing for broad-spectrum identification of bacterial and archaeal isolates by mass spectrometry.</title>
        <authorList>
            <person name="Sekiguchi Y."/>
            <person name="Tourlousse D.M."/>
        </authorList>
    </citation>
    <scope>NUCLEOTIDE SEQUENCE</scope>
    <source>
        <strain evidence="5">10succ1</strain>
    </source>
</reference>
<dbReference type="PIRSF" id="PIRSF000441">
    <property type="entry name" value="CysE"/>
    <property type="match status" value="1"/>
</dbReference>
<evidence type="ECO:0000313" key="6">
    <source>
        <dbReference type="Proteomes" id="UP001144471"/>
    </source>
</evidence>
<dbReference type="CDD" id="cd03354">
    <property type="entry name" value="LbH_SAT"/>
    <property type="match status" value="1"/>
</dbReference>